<accession>A0A3M7CVP0</accession>
<dbReference type="AlphaFoldDB" id="A0A3M7CVP0"/>
<name>A0A3M7CVP0_HORWE</name>
<organism evidence="1 2">
    <name type="scientific">Hortaea werneckii</name>
    <name type="common">Black yeast</name>
    <name type="synonym">Cladosporium werneckii</name>
    <dbReference type="NCBI Taxonomy" id="91943"/>
    <lineage>
        <taxon>Eukaryota</taxon>
        <taxon>Fungi</taxon>
        <taxon>Dikarya</taxon>
        <taxon>Ascomycota</taxon>
        <taxon>Pezizomycotina</taxon>
        <taxon>Dothideomycetes</taxon>
        <taxon>Dothideomycetidae</taxon>
        <taxon>Mycosphaerellales</taxon>
        <taxon>Teratosphaeriaceae</taxon>
        <taxon>Hortaea</taxon>
    </lineage>
</organism>
<dbReference type="EMBL" id="QWIN01000220">
    <property type="protein sequence ID" value="RMY56131.1"/>
    <property type="molecule type" value="Genomic_DNA"/>
</dbReference>
<reference evidence="1 2" key="1">
    <citation type="journal article" date="2018" name="BMC Genomics">
        <title>Genomic evidence for intraspecific hybridization in a clonal and extremely halotolerant yeast.</title>
        <authorList>
            <person name="Gostincar C."/>
            <person name="Stajich J.E."/>
            <person name="Zupancic J."/>
            <person name="Zalar P."/>
            <person name="Gunde-Cimerman N."/>
        </authorList>
    </citation>
    <scope>NUCLEOTIDE SEQUENCE [LARGE SCALE GENOMIC DNA]</scope>
    <source>
        <strain evidence="1 2">EXF-151</strain>
    </source>
</reference>
<evidence type="ECO:0000313" key="1">
    <source>
        <dbReference type="EMBL" id="RMY56131.1"/>
    </source>
</evidence>
<evidence type="ECO:0000313" key="2">
    <source>
        <dbReference type="Proteomes" id="UP000270230"/>
    </source>
</evidence>
<proteinExistence type="predicted"/>
<comment type="caution">
    <text evidence="1">The sequence shown here is derived from an EMBL/GenBank/DDBJ whole genome shotgun (WGS) entry which is preliminary data.</text>
</comment>
<gene>
    <name evidence="1" type="ORF">D0865_03814</name>
</gene>
<dbReference type="Proteomes" id="UP000270230">
    <property type="component" value="Unassembled WGS sequence"/>
</dbReference>
<dbReference type="OrthoDB" id="3014656at2759"/>
<dbReference type="VEuPathDB" id="FungiDB:BTJ68_08116"/>
<protein>
    <recommendedName>
        <fullName evidence="3">SnoaL-like domain-containing protein</fullName>
    </recommendedName>
</protein>
<evidence type="ECO:0008006" key="3">
    <source>
        <dbReference type="Google" id="ProtNLM"/>
    </source>
</evidence>
<sequence length="192" mass="21797">MSPELRKEVETFISAYSDLFTSPSCSDSELCAEIARKVGQHYRPGVTFFTGGKISRFEVSVMTSSPEKDACNALAPHLDNFIALMWEYQTQEEAVKLIETEMRKNVTLKLGTHLKLLHIKKIESYSSTSALCWLEWQFVPQEGSEYEGKGWKFTNVYGYRAASEGLAAGWEFVLRDEEVESMFAATGMRFDD</sequence>